<keyword evidence="8" id="KW-0734">Signal transduction inhibitor</keyword>
<evidence type="ECO:0000256" key="4">
    <source>
        <dbReference type="ARBA" id="ARBA00004906"/>
    </source>
</evidence>
<organism evidence="20 21">
    <name type="scientific">Hemibagrus guttatus</name>
    <dbReference type="NCBI Taxonomy" id="175788"/>
    <lineage>
        <taxon>Eukaryota</taxon>
        <taxon>Metazoa</taxon>
        <taxon>Chordata</taxon>
        <taxon>Craniata</taxon>
        <taxon>Vertebrata</taxon>
        <taxon>Euteleostomi</taxon>
        <taxon>Actinopterygii</taxon>
        <taxon>Neopterygii</taxon>
        <taxon>Teleostei</taxon>
        <taxon>Ostariophysi</taxon>
        <taxon>Siluriformes</taxon>
        <taxon>Bagridae</taxon>
        <taxon>Hemibagrus</taxon>
    </lineage>
</organism>
<dbReference type="Pfam" id="PF07525">
    <property type="entry name" value="SOCS_box"/>
    <property type="match status" value="1"/>
</dbReference>
<dbReference type="PANTHER" id="PTHR10155:SF5">
    <property type="entry name" value="SUPPRESSOR OF CYTOKINE SIGNALING 7"/>
    <property type="match status" value="1"/>
</dbReference>
<proteinExistence type="predicted"/>
<comment type="function">
    <text evidence="13">Substrate-recognition component of a cullin-5-RING E3 ubiquitin-protein ligase complex (ECS complex, also named CRL5 complex), which mediates the ubiquitination and subsequent proteasomal degradation of target proteins, such as DAB1 and IRS1. Specifically recognizes and binds phosphorylated proteins via its SH2 domain, promoting their ubiquitination. The ECS(SOCS7) complex acts as a key regulator of reelin signaling by mediating ubiquitination and degradation of phosphorylated DAB1 in the cortical plate of the developing cerebral cortex, thereby regulating neuron positioning during cortex development. Functions in insulin signaling and glucose homeostasis through IRS1 ubiquitination and subsequent proteasomal degradation. Also inhibits prolactin, growth hormone and leptin signaling by preventing STAT3 and STAT5 activation, sequestering them in the cytoplasm and reducing their binding to DNA.</text>
</comment>
<dbReference type="PANTHER" id="PTHR10155">
    <property type="entry name" value="PHOSPHATIDYLINOSITOL 3-KINASE REGULATORY SUBUNIT"/>
    <property type="match status" value="1"/>
</dbReference>
<dbReference type="GO" id="GO:0005737">
    <property type="term" value="C:cytoplasm"/>
    <property type="evidence" value="ECO:0007669"/>
    <property type="project" value="UniProtKB-SubCell"/>
</dbReference>
<evidence type="ECO:0000313" key="20">
    <source>
        <dbReference type="EMBL" id="KAK3512032.1"/>
    </source>
</evidence>
<evidence type="ECO:0000256" key="6">
    <source>
        <dbReference type="ARBA" id="ARBA00022490"/>
    </source>
</evidence>
<keyword evidence="6" id="KW-0963">Cytoplasm</keyword>
<feature type="region of interest" description="Disordered" evidence="17">
    <location>
        <begin position="103"/>
        <end position="164"/>
    </location>
</feature>
<dbReference type="FunFam" id="3.30.505.10:FF:000029">
    <property type="entry name" value="Suppressor of cytokine signaling 7"/>
    <property type="match status" value="1"/>
</dbReference>
<evidence type="ECO:0000256" key="15">
    <source>
        <dbReference type="ARBA" id="ARBA00070642"/>
    </source>
</evidence>
<dbReference type="CDD" id="cd10388">
    <property type="entry name" value="SH2_SOCS7"/>
    <property type="match status" value="1"/>
</dbReference>
<dbReference type="SUPFAM" id="SSF158235">
    <property type="entry name" value="SOCS box-like"/>
    <property type="match status" value="1"/>
</dbReference>
<feature type="domain" description="SOCS box" evidence="19">
    <location>
        <begin position="572"/>
        <end position="622"/>
    </location>
</feature>
<dbReference type="InterPro" id="IPR037346">
    <property type="entry name" value="SOCS7_SOCS"/>
</dbReference>
<evidence type="ECO:0000256" key="3">
    <source>
        <dbReference type="ARBA" id="ARBA00004496"/>
    </source>
</evidence>
<evidence type="ECO:0000256" key="12">
    <source>
        <dbReference type="ARBA" id="ARBA00023242"/>
    </source>
</evidence>
<evidence type="ECO:0000256" key="13">
    <source>
        <dbReference type="ARBA" id="ARBA00059017"/>
    </source>
</evidence>
<feature type="compositionally biased region" description="Pro residues" evidence="17">
    <location>
        <begin position="220"/>
        <end position="229"/>
    </location>
</feature>
<evidence type="ECO:0000256" key="16">
    <source>
        <dbReference type="PROSITE-ProRule" id="PRU00191"/>
    </source>
</evidence>
<feature type="compositionally biased region" description="Basic and acidic residues" evidence="17">
    <location>
        <begin position="35"/>
        <end position="46"/>
    </location>
</feature>
<dbReference type="SMART" id="SM00253">
    <property type="entry name" value="SOCS"/>
    <property type="match status" value="1"/>
</dbReference>
<evidence type="ECO:0000256" key="17">
    <source>
        <dbReference type="SAM" id="MobiDB-lite"/>
    </source>
</evidence>
<keyword evidence="10 16" id="KW-0727">SH2 domain</keyword>
<sequence>MMSNVNVNAEDRSPDFVLMRLVSAAEYDDLEPDREEVLSAHQRPEKSTGGGGGGGREEPNYSADTQTCQWIPVLRLSTGEEPQERQEGLCHRHAHIKEHSIVDKPGHFAPNDSLKPGTGTSTLDPVLNLARQLGEMGPSSDTTRKDDGDLSVCSCQPGEDPSETSDALLVLEGLGTNQGGHKGAKDQTSFAQTLSDSASLSGLMRQLTSDPCRQDAAGPSAPPSRPPTPKHVGSALRLSACGGGGGERERGKSRKGSLKVCLSKLFRTKSTGSTDGGHLTNKRPSLASSTSSGGSLVDVFGPGDLDTSRSQMSRPHSASFSPVPFTGETVSLVDVDFSRRSVNSLHPPTPPPPPRRSLSLLGFFSPSLYLSVSILHVFVCLFVDDLAAAQPGRLLSSAQSLQPSHTHSHTHIHHSLSLNDTTLRSVPPRPRPTQNDNQPSGPLQRRSLLCPLTSSFATSLRELEKCGWYWGPMNWEDAEMKLKGKADGSFLVRDSSDPRYILSLSFRSQGVTHHTRMEHYRGTFSLWCHPKFEDRCHSVVEFIERAIMHSKNGRFLYFLRSRVPGLPPTPVQLLYPVSRFSSVKSLQHLCRFCIRQLIRIDHIEELPLPRPLIGYLRKFYFYDPEEEKNLSITESGRVSSAQEAESQT</sequence>
<evidence type="ECO:0000256" key="1">
    <source>
        <dbReference type="ARBA" id="ARBA00004123"/>
    </source>
</evidence>
<evidence type="ECO:0000313" key="21">
    <source>
        <dbReference type="Proteomes" id="UP001274896"/>
    </source>
</evidence>
<evidence type="ECO:0000256" key="5">
    <source>
        <dbReference type="ARBA" id="ARBA00022475"/>
    </source>
</evidence>
<evidence type="ECO:0000259" key="18">
    <source>
        <dbReference type="PROSITE" id="PS50001"/>
    </source>
</evidence>
<dbReference type="AlphaFoldDB" id="A0AAE0Q1T9"/>
<feature type="region of interest" description="Disordered" evidence="17">
    <location>
        <begin position="271"/>
        <end position="321"/>
    </location>
</feature>
<feature type="region of interest" description="Disordered" evidence="17">
    <location>
        <begin position="209"/>
        <end position="257"/>
    </location>
</feature>
<keyword evidence="7" id="KW-0341">Growth regulation</keyword>
<reference evidence="20" key="1">
    <citation type="submission" date="2023-06" db="EMBL/GenBank/DDBJ databases">
        <title>Male Hemibagrus guttatus genome.</title>
        <authorList>
            <person name="Bian C."/>
        </authorList>
    </citation>
    <scope>NUCLEOTIDE SEQUENCE</scope>
    <source>
        <strain evidence="20">Male_cb2023</strain>
        <tissue evidence="20">Muscle</tissue>
    </source>
</reference>
<dbReference type="InterPro" id="IPR035866">
    <property type="entry name" value="SOCS7_SH2"/>
</dbReference>
<feature type="compositionally biased region" description="Polar residues" evidence="17">
    <location>
        <begin position="308"/>
        <end position="320"/>
    </location>
</feature>
<evidence type="ECO:0000256" key="9">
    <source>
        <dbReference type="ARBA" id="ARBA00022786"/>
    </source>
</evidence>
<protein>
    <recommendedName>
        <fullName evidence="15">Suppressor of cytokine signaling 7</fullName>
    </recommendedName>
</protein>
<evidence type="ECO:0000256" key="11">
    <source>
        <dbReference type="ARBA" id="ARBA00023136"/>
    </source>
</evidence>
<comment type="subcellular location">
    <subcellularLocation>
        <location evidence="2">Cell membrane</location>
        <topology evidence="2">Peripheral membrane protein</topology>
        <orientation evidence="2">Cytoplasmic side</orientation>
    </subcellularLocation>
    <subcellularLocation>
        <location evidence="3">Cytoplasm</location>
    </subcellularLocation>
    <subcellularLocation>
        <location evidence="1">Nucleus</location>
    </subcellularLocation>
</comment>
<dbReference type="Pfam" id="PF00017">
    <property type="entry name" value="SH2"/>
    <property type="match status" value="1"/>
</dbReference>
<dbReference type="GO" id="GO:0005886">
    <property type="term" value="C:plasma membrane"/>
    <property type="evidence" value="ECO:0007669"/>
    <property type="project" value="UniProtKB-SubCell"/>
</dbReference>
<evidence type="ECO:0000256" key="10">
    <source>
        <dbReference type="ARBA" id="ARBA00022999"/>
    </source>
</evidence>
<dbReference type="GO" id="GO:0035556">
    <property type="term" value="P:intracellular signal transduction"/>
    <property type="evidence" value="ECO:0007669"/>
    <property type="project" value="InterPro"/>
</dbReference>
<dbReference type="CDD" id="cd03741">
    <property type="entry name" value="SOCS_SOCS7"/>
    <property type="match status" value="1"/>
</dbReference>
<dbReference type="GO" id="GO:0009968">
    <property type="term" value="P:negative regulation of signal transduction"/>
    <property type="evidence" value="ECO:0007669"/>
    <property type="project" value="UniProtKB-KW"/>
</dbReference>
<feature type="compositionally biased region" description="Polar residues" evidence="17">
    <location>
        <begin position="432"/>
        <end position="441"/>
    </location>
</feature>
<dbReference type="InterPro" id="IPR000980">
    <property type="entry name" value="SH2"/>
</dbReference>
<feature type="region of interest" description="Disordered" evidence="17">
    <location>
        <begin position="29"/>
        <end position="65"/>
    </location>
</feature>
<comment type="caution">
    <text evidence="20">The sequence shown here is derived from an EMBL/GenBank/DDBJ whole genome shotgun (WGS) entry which is preliminary data.</text>
</comment>
<keyword evidence="9" id="KW-0833">Ubl conjugation pathway</keyword>
<dbReference type="InterPro" id="IPR036860">
    <property type="entry name" value="SH2_dom_sf"/>
</dbReference>
<keyword evidence="21" id="KW-1185">Reference proteome</keyword>
<dbReference type="SMART" id="SM00969">
    <property type="entry name" value="SOCS_box"/>
    <property type="match status" value="1"/>
</dbReference>
<dbReference type="EMBL" id="JAUCMX010000024">
    <property type="protein sequence ID" value="KAK3512032.1"/>
    <property type="molecule type" value="Genomic_DNA"/>
</dbReference>
<accession>A0AAE0Q1T9</accession>
<dbReference type="Gene3D" id="3.30.505.10">
    <property type="entry name" value="SH2 domain"/>
    <property type="match status" value="1"/>
</dbReference>
<dbReference type="Proteomes" id="UP001274896">
    <property type="component" value="Unassembled WGS sequence"/>
</dbReference>
<keyword evidence="5" id="KW-1003">Cell membrane</keyword>
<dbReference type="GO" id="GO:0046935">
    <property type="term" value="F:1-phosphatidylinositol-3-kinase regulator activity"/>
    <property type="evidence" value="ECO:0007669"/>
    <property type="project" value="TreeGrafter"/>
</dbReference>
<dbReference type="SUPFAM" id="SSF55550">
    <property type="entry name" value="SH2 domain"/>
    <property type="match status" value="1"/>
</dbReference>
<feature type="region of interest" description="Disordered" evidence="17">
    <location>
        <begin position="399"/>
        <end position="446"/>
    </location>
</feature>
<gene>
    <name evidence="20" type="ORF">QTP70_028119</name>
</gene>
<dbReference type="SMART" id="SM00252">
    <property type="entry name" value="SH2"/>
    <property type="match status" value="1"/>
</dbReference>
<name>A0AAE0Q1T9_9TELE</name>
<feature type="compositionally biased region" description="Low complexity" evidence="17">
    <location>
        <begin position="285"/>
        <end position="296"/>
    </location>
</feature>
<dbReference type="PROSITE" id="PS50225">
    <property type="entry name" value="SOCS"/>
    <property type="match status" value="1"/>
</dbReference>
<dbReference type="GO" id="GO:0005634">
    <property type="term" value="C:nucleus"/>
    <property type="evidence" value="ECO:0007669"/>
    <property type="project" value="UniProtKB-SubCell"/>
</dbReference>
<evidence type="ECO:0000259" key="19">
    <source>
        <dbReference type="PROSITE" id="PS50225"/>
    </source>
</evidence>
<evidence type="ECO:0000256" key="2">
    <source>
        <dbReference type="ARBA" id="ARBA00004413"/>
    </source>
</evidence>
<dbReference type="GO" id="GO:0005942">
    <property type="term" value="C:phosphatidylinositol 3-kinase complex"/>
    <property type="evidence" value="ECO:0007669"/>
    <property type="project" value="TreeGrafter"/>
</dbReference>
<evidence type="ECO:0000256" key="8">
    <source>
        <dbReference type="ARBA" id="ARBA00022700"/>
    </source>
</evidence>
<dbReference type="InterPro" id="IPR036036">
    <property type="entry name" value="SOCS_box-like_dom_sf"/>
</dbReference>
<dbReference type="InterPro" id="IPR001496">
    <property type="entry name" value="SOCS_box"/>
</dbReference>
<dbReference type="PROSITE" id="PS50001">
    <property type="entry name" value="SH2"/>
    <property type="match status" value="1"/>
</dbReference>
<keyword evidence="12" id="KW-0539">Nucleus</keyword>
<feature type="domain" description="SH2" evidence="18">
    <location>
        <begin position="468"/>
        <end position="577"/>
    </location>
</feature>
<comment type="subunit">
    <text evidence="14">Substrate-recognition component of the ECS(SOCS7) complex, composed of SOCS7, CUL5, ELOB, ELOC and RNF7/RBX2. Interacts, via the third proline-rich region, with the second SH3 domain of the adapter protein NCK1. Also interacts with GRB2, INSR, PLCG1, SORBS3/vinexin, and phosphorylated STAT3 and STAT5. Interacts with SEPT6. Interacts with phosphorylated IRS4 and PIK3R1.</text>
</comment>
<evidence type="ECO:0000256" key="14">
    <source>
        <dbReference type="ARBA" id="ARBA00062788"/>
    </source>
</evidence>
<evidence type="ECO:0000256" key="7">
    <source>
        <dbReference type="ARBA" id="ARBA00022604"/>
    </source>
</evidence>
<dbReference type="GO" id="GO:0046854">
    <property type="term" value="P:phosphatidylinositol phosphate biosynthetic process"/>
    <property type="evidence" value="ECO:0007669"/>
    <property type="project" value="TreeGrafter"/>
</dbReference>
<comment type="pathway">
    <text evidence="4">Protein modification; protein ubiquitination.</text>
</comment>
<keyword evidence="11" id="KW-0472">Membrane</keyword>